<dbReference type="InterPro" id="IPR001279">
    <property type="entry name" value="Metallo-B-lactamas"/>
</dbReference>
<dbReference type="AlphaFoldDB" id="A0AAU7QEA1"/>
<protein>
    <submittedName>
        <fullName evidence="2">MBL fold metallo-hydrolase</fullName>
    </submittedName>
</protein>
<dbReference type="GO" id="GO:0005737">
    <property type="term" value="C:cytoplasm"/>
    <property type="evidence" value="ECO:0007669"/>
    <property type="project" value="TreeGrafter"/>
</dbReference>
<name>A0AAU7QEA1_9GAMM</name>
<proteinExistence type="predicted"/>
<dbReference type="PANTHER" id="PTHR15032">
    <property type="entry name" value="N-ACYL-PHOSPHATIDYLETHANOLAMINE-HYDROLYZING PHOSPHOLIPASE D"/>
    <property type="match status" value="1"/>
</dbReference>
<dbReference type="SUPFAM" id="SSF56281">
    <property type="entry name" value="Metallo-hydrolase/oxidoreductase"/>
    <property type="match status" value="1"/>
</dbReference>
<reference evidence="2" key="1">
    <citation type="submission" date="2024-06" db="EMBL/GenBank/DDBJ databases">
        <authorList>
            <person name="Coelho C."/>
            <person name="Bento M."/>
            <person name="Garcia E."/>
            <person name="Camelo A."/>
            <person name="Brandao I."/>
            <person name="Espirito Santo C."/>
            <person name="Trovao J."/>
            <person name="Verissimo A."/>
            <person name="Costa J."/>
            <person name="Tiago I."/>
        </authorList>
    </citation>
    <scope>NUCLEOTIDE SEQUENCE</scope>
    <source>
        <strain evidence="2">KWT182</strain>
    </source>
</reference>
<evidence type="ECO:0000259" key="1">
    <source>
        <dbReference type="SMART" id="SM00849"/>
    </source>
</evidence>
<dbReference type="SMART" id="SM00849">
    <property type="entry name" value="Lactamase_B"/>
    <property type="match status" value="1"/>
</dbReference>
<accession>A0AAU7QEA1</accession>
<evidence type="ECO:0000313" key="2">
    <source>
        <dbReference type="EMBL" id="XBS71415.1"/>
    </source>
</evidence>
<dbReference type="Pfam" id="PF12706">
    <property type="entry name" value="Lactamase_B_2"/>
    <property type="match status" value="1"/>
</dbReference>
<feature type="domain" description="Metallo-beta-lactamase" evidence="1">
    <location>
        <begin position="90"/>
        <end position="296"/>
    </location>
</feature>
<dbReference type="EMBL" id="CP157947">
    <property type="protein sequence ID" value="XBS71415.1"/>
    <property type="molecule type" value="Genomic_DNA"/>
</dbReference>
<dbReference type="PANTHER" id="PTHR15032:SF4">
    <property type="entry name" value="N-ACYL-PHOSPHATIDYLETHANOLAMINE-HYDROLYZING PHOSPHOLIPASE D"/>
    <property type="match status" value="1"/>
</dbReference>
<dbReference type="InterPro" id="IPR036866">
    <property type="entry name" value="RibonucZ/Hydroxyglut_hydro"/>
</dbReference>
<sequence length="331" mass="37548">MFLSRFAASFGRLSAGARLERILASPNYVGGEFCNQLHTTLFSDGANYFSSFWDFTFGPRERVIPDRVLPVIKTDLKKLDPHLDSVVWFGHSSYLLQLSGKRFLVDPVFSPYAAPVPFLNKAFAADGAFSADDMPDIDYLLISHDHWDHLDYPTIIDLLTKIKAVICPLGVGAHLEFWGMAPGIIHEFDWDEQYTPVADLTVHILPARHFSGRGPKRNQTLWASFMLETPRRRVYYSGDSGYGPHFSKIGRRFGPIDLAIMENGQYDKHWKFIHMMPEETVQATLDLGAKRLLPAHSGKFTLSHHAWDDPYNRIVVASRDKAFLLETPLHG</sequence>
<organism evidence="2">
    <name type="scientific">Acerihabitans sp. KWT182</name>
    <dbReference type="NCBI Taxonomy" id="3157919"/>
    <lineage>
        <taxon>Bacteria</taxon>
        <taxon>Pseudomonadati</taxon>
        <taxon>Pseudomonadota</taxon>
        <taxon>Gammaproteobacteria</taxon>
        <taxon>Enterobacterales</taxon>
        <taxon>Pectobacteriaceae</taxon>
        <taxon>Acerihabitans</taxon>
    </lineage>
</organism>
<dbReference type="Gene3D" id="3.60.15.10">
    <property type="entry name" value="Ribonuclease Z/Hydroxyacylglutathione hydrolase-like"/>
    <property type="match status" value="1"/>
</dbReference>
<gene>
    <name evidence="2" type="ORF">ABK905_11050</name>
</gene>